<feature type="domain" description="NADH:quinone oxidoreductase/Mrp antiporter transmembrane" evidence="6">
    <location>
        <begin position="131"/>
        <end position="420"/>
    </location>
</feature>
<feature type="transmembrane region" description="Helical" evidence="5">
    <location>
        <begin position="276"/>
        <end position="295"/>
    </location>
</feature>
<reference evidence="8" key="1">
    <citation type="submission" date="2018-06" db="EMBL/GenBank/DDBJ databases">
        <authorList>
            <person name="Zhirakovskaya E."/>
        </authorList>
    </citation>
    <scope>NUCLEOTIDE SEQUENCE</scope>
</reference>
<feature type="transmembrane region" description="Helical" evidence="5">
    <location>
        <begin position="81"/>
        <end position="102"/>
    </location>
</feature>
<feature type="transmembrane region" description="Helical" evidence="5">
    <location>
        <begin position="37"/>
        <end position="61"/>
    </location>
</feature>
<proteinExistence type="predicted"/>
<evidence type="ECO:0000256" key="4">
    <source>
        <dbReference type="ARBA" id="ARBA00023136"/>
    </source>
</evidence>
<feature type="transmembrane region" description="Helical" evidence="5">
    <location>
        <begin position="242"/>
        <end position="264"/>
    </location>
</feature>
<dbReference type="PRINTS" id="PR01434">
    <property type="entry name" value="NADHDHGNASE5"/>
</dbReference>
<dbReference type="AlphaFoldDB" id="A0A3B1C555"/>
<evidence type="ECO:0000259" key="7">
    <source>
        <dbReference type="Pfam" id="PF00662"/>
    </source>
</evidence>
<feature type="transmembrane region" description="Helical" evidence="5">
    <location>
        <begin position="208"/>
        <end position="230"/>
    </location>
</feature>
<feature type="transmembrane region" description="Helical" evidence="5">
    <location>
        <begin position="409"/>
        <end position="433"/>
    </location>
</feature>
<dbReference type="Pfam" id="PF00361">
    <property type="entry name" value="Proton_antipo_M"/>
    <property type="match status" value="1"/>
</dbReference>
<evidence type="ECO:0000256" key="1">
    <source>
        <dbReference type="ARBA" id="ARBA00004141"/>
    </source>
</evidence>
<dbReference type="PANTHER" id="PTHR43373:SF1">
    <property type="entry name" value="NA(+)_H(+) ANTIPORTER SUBUNIT A"/>
    <property type="match status" value="1"/>
</dbReference>
<accession>A0A3B1C555</accession>
<dbReference type="EMBL" id="UOGA01000308">
    <property type="protein sequence ID" value="VAX25656.1"/>
    <property type="molecule type" value="Genomic_DNA"/>
</dbReference>
<feature type="domain" description="NADH-Ubiquinone oxidoreductase (complex I) chain 5 N-terminal" evidence="7">
    <location>
        <begin position="69"/>
        <end position="115"/>
    </location>
</feature>
<keyword evidence="3 5" id="KW-1133">Transmembrane helix</keyword>
<organism evidence="8">
    <name type="scientific">hydrothermal vent metagenome</name>
    <dbReference type="NCBI Taxonomy" id="652676"/>
    <lineage>
        <taxon>unclassified sequences</taxon>
        <taxon>metagenomes</taxon>
        <taxon>ecological metagenomes</taxon>
    </lineage>
</organism>
<comment type="subcellular location">
    <subcellularLocation>
        <location evidence="1">Membrane</location>
        <topology evidence="1">Multi-pass membrane protein</topology>
    </subcellularLocation>
</comment>
<keyword evidence="4 5" id="KW-0472">Membrane</keyword>
<evidence type="ECO:0000259" key="6">
    <source>
        <dbReference type="Pfam" id="PF00361"/>
    </source>
</evidence>
<sequence>MEIESIRPFLAVAVSLLGAVFIVATRKSPSAREGVSLASALLMFIIVLSMIPEVLAGKVFVYSLITINSAISISFRVDAMGLLFAITAAFLWLMITIYSIGYLRALKEHAQTRYYLCFAMALSASMGVAFASNLLTLYLSYELVGFFYYPLVVHKETKEAYAKGNRYVFYIFVLGKIFMLASFLAYGLAGTLDLNPKGIFPAGIDTTLLTITFLLFLVGISKAAMVPFHAWLPAAMVGPMPVVAALAVIDIGAFGILRAAYFVFGMETLKALDLGFPLVVFSCFTIVAASIIALTKDDLKTRLVYSTIGQISYTLLGAALLVSTGLTGGILQIVNHGVAKVTLFFCAGAIFVASGKTKVSELNGIGKQMPITMTAFTLGALSIIGVPPFAGFVSKWYLVMGAAEVEQYYAVAVLIFSSILSASYLLPIVYAAFFRDLPPGEKAERKEAPVYMLAPLIITAIGTLALFFAPSIFLDLARVVIGEVG</sequence>
<dbReference type="InterPro" id="IPR050616">
    <property type="entry name" value="CPA3_Na-H_Antiporter_A"/>
</dbReference>
<feature type="transmembrane region" description="Helical" evidence="5">
    <location>
        <begin position="6"/>
        <end position="25"/>
    </location>
</feature>
<keyword evidence="2 5" id="KW-0812">Transmembrane</keyword>
<feature type="transmembrane region" description="Helical" evidence="5">
    <location>
        <begin position="375"/>
        <end position="397"/>
    </location>
</feature>
<evidence type="ECO:0000256" key="2">
    <source>
        <dbReference type="ARBA" id="ARBA00022692"/>
    </source>
</evidence>
<evidence type="ECO:0000256" key="3">
    <source>
        <dbReference type="ARBA" id="ARBA00022989"/>
    </source>
</evidence>
<evidence type="ECO:0000256" key="5">
    <source>
        <dbReference type="SAM" id="Phobius"/>
    </source>
</evidence>
<evidence type="ECO:0000313" key="8">
    <source>
        <dbReference type="EMBL" id="VAX25656.1"/>
    </source>
</evidence>
<dbReference type="InterPro" id="IPR001750">
    <property type="entry name" value="ND/Mrp_TM"/>
</dbReference>
<name>A0A3B1C555_9ZZZZ</name>
<feature type="transmembrane region" description="Helical" evidence="5">
    <location>
        <begin position="453"/>
        <end position="473"/>
    </location>
</feature>
<feature type="transmembrane region" description="Helical" evidence="5">
    <location>
        <begin position="307"/>
        <end position="331"/>
    </location>
</feature>
<dbReference type="InterPro" id="IPR001516">
    <property type="entry name" value="Proton_antipo_N"/>
</dbReference>
<feature type="transmembrane region" description="Helical" evidence="5">
    <location>
        <begin position="167"/>
        <end position="188"/>
    </location>
</feature>
<gene>
    <name evidence="8" type="ORF">MNBD_NITROSPINAE04-1718</name>
</gene>
<dbReference type="PANTHER" id="PTHR43373">
    <property type="entry name" value="NA(+)/H(+) ANTIPORTER SUBUNIT"/>
    <property type="match status" value="1"/>
</dbReference>
<feature type="transmembrane region" description="Helical" evidence="5">
    <location>
        <begin position="138"/>
        <end position="155"/>
    </location>
</feature>
<dbReference type="GO" id="GO:0016020">
    <property type="term" value="C:membrane"/>
    <property type="evidence" value="ECO:0007669"/>
    <property type="project" value="UniProtKB-SubCell"/>
</dbReference>
<protein>
    <submittedName>
        <fullName evidence="8">Na(+) H(+) antiporter subunit A</fullName>
    </submittedName>
</protein>
<dbReference type="Pfam" id="PF00662">
    <property type="entry name" value="Proton_antipo_N"/>
    <property type="match status" value="1"/>
</dbReference>
<feature type="transmembrane region" description="Helical" evidence="5">
    <location>
        <begin position="114"/>
        <end position="132"/>
    </location>
</feature>
<feature type="transmembrane region" description="Helical" evidence="5">
    <location>
        <begin position="337"/>
        <end position="354"/>
    </location>
</feature>